<evidence type="ECO:0000313" key="2">
    <source>
        <dbReference type="WBParaSite" id="JU765_v2.g14535.t1"/>
    </source>
</evidence>
<evidence type="ECO:0000313" key="1">
    <source>
        <dbReference type="Proteomes" id="UP000887576"/>
    </source>
</evidence>
<dbReference type="Proteomes" id="UP000887576">
    <property type="component" value="Unplaced"/>
</dbReference>
<proteinExistence type="predicted"/>
<organism evidence="1 2">
    <name type="scientific">Panagrolaimus sp. JU765</name>
    <dbReference type="NCBI Taxonomy" id="591449"/>
    <lineage>
        <taxon>Eukaryota</taxon>
        <taxon>Metazoa</taxon>
        <taxon>Ecdysozoa</taxon>
        <taxon>Nematoda</taxon>
        <taxon>Chromadorea</taxon>
        <taxon>Rhabditida</taxon>
        <taxon>Tylenchina</taxon>
        <taxon>Panagrolaimomorpha</taxon>
        <taxon>Panagrolaimoidea</taxon>
        <taxon>Panagrolaimidae</taxon>
        <taxon>Panagrolaimus</taxon>
    </lineage>
</organism>
<dbReference type="WBParaSite" id="JU765_v2.g14535.t1">
    <property type="protein sequence ID" value="JU765_v2.g14535.t1"/>
    <property type="gene ID" value="JU765_v2.g14535"/>
</dbReference>
<protein>
    <submittedName>
        <fullName evidence="2">Uncharacterized protein</fullName>
    </submittedName>
</protein>
<reference evidence="2" key="1">
    <citation type="submission" date="2022-11" db="UniProtKB">
        <authorList>
            <consortium name="WormBaseParasite"/>
        </authorList>
    </citation>
    <scope>IDENTIFICATION</scope>
</reference>
<sequence>MATTSDGRTNFRVPGAYLDLAAIGNEAAGITGPIPSSIEEHDDNQNHQESHTDETHVGPRFFNRIRNFFRRFTSSEYNPHTILNNDFSSVNEDDIEGVTVLPRTRDQMTSSTTSSRSLIMEPLPQRSNSPTPTQQESSDSEVEVLNELPVVSESLAREDGTRTPPPPDPQSY</sequence>
<accession>A0AC34QB73</accession>
<name>A0AC34QB73_9BILA</name>